<organism evidence="4 5">
    <name type="scientific">Raphidocelis subcapitata</name>
    <dbReference type="NCBI Taxonomy" id="307507"/>
    <lineage>
        <taxon>Eukaryota</taxon>
        <taxon>Viridiplantae</taxon>
        <taxon>Chlorophyta</taxon>
        <taxon>core chlorophytes</taxon>
        <taxon>Chlorophyceae</taxon>
        <taxon>CS clade</taxon>
        <taxon>Sphaeropleales</taxon>
        <taxon>Selenastraceae</taxon>
        <taxon>Raphidocelis</taxon>
    </lineage>
</organism>
<keyword evidence="2" id="KW-0732">Signal</keyword>
<feature type="chain" id="PRO_5015837197" description="DOMON domain-containing protein" evidence="2">
    <location>
        <begin position="21"/>
        <end position="816"/>
    </location>
</feature>
<dbReference type="Proteomes" id="UP000247498">
    <property type="component" value="Unassembled WGS sequence"/>
</dbReference>
<evidence type="ECO:0000256" key="2">
    <source>
        <dbReference type="SAM" id="SignalP"/>
    </source>
</evidence>
<reference evidence="4 5" key="1">
    <citation type="journal article" date="2018" name="Sci. Rep.">
        <title>Raphidocelis subcapitata (=Pseudokirchneriella subcapitata) provides an insight into genome evolution and environmental adaptations in the Sphaeropleales.</title>
        <authorList>
            <person name="Suzuki S."/>
            <person name="Yamaguchi H."/>
            <person name="Nakajima N."/>
            <person name="Kawachi M."/>
        </authorList>
    </citation>
    <scope>NUCLEOTIDE SEQUENCE [LARGE SCALE GENOMIC DNA]</scope>
    <source>
        <strain evidence="4 5">NIES-35</strain>
    </source>
</reference>
<protein>
    <recommendedName>
        <fullName evidence="3">DOMON domain-containing protein</fullName>
    </recommendedName>
</protein>
<comment type="caution">
    <text evidence="4">The sequence shown here is derived from an EMBL/GenBank/DDBJ whole genome shotgun (WGS) entry which is preliminary data.</text>
</comment>
<gene>
    <name evidence="4" type="ORF">Rsub_09428</name>
</gene>
<dbReference type="SUPFAM" id="SSF56524">
    <property type="entry name" value="Oxidoreductase molybdopterin-binding domain"/>
    <property type="match status" value="1"/>
</dbReference>
<dbReference type="SMART" id="SM00664">
    <property type="entry name" value="DoH"/>
    <property type="match status" value="2"/>
</dbReference>
<evidence type="ECO:0000313" key="5">
    <source>
        <dbReference type="Proteomes" id="UP000247498"/>
    </source>
</evidence>
<dbReference type="PANTHER" id="PTHR43032">
    <property type="entry name" value="PROTEIN-METHIONINE-SULFOXIDE REDUCTASE"/>
    <property type="match status" value="1"/>
</dbReference>
<feature type="compositionally biased region" description="Pro residues" evidence="1">
    <location>
        <begin position="446"/>
        <end position="463"/>
    </location>
</feature>
<dbReference type="STRING" id="307507.A0A2V0PGN1"/>
<dbReference type="EMBL" id="BDRX01000078">
    <property type="protein sequence ID" value="GBF96357.1"/>
    <property type="molecule type" value="Genomic_DNA"/>
</dbReference>
<dbReference type="CDD" id="cd09631">
    <property type="entry name" value="DOMON_DOH"/>
    <property type="match status" value="1"/>
</dbReference>
<dbReference type="OrthoDB" id="542885at2759"/>
<dbReference type="InterPro" id="IPR005018">
    <property type="entry name" value="DOMON_domain"/>
</dbReference>
<proteinExistence type="predicted"/>
<dbReference type="InterPro" id="IPR036374">
    <property type="entry name" value="OxRdtase_Mopterin-bd_sf"/>
</dbReference>
<dbReference type="InterPro" id="IPR045266">
    <property type="entry name" value="DOH_DOMON"/>
</dbReference>
<dbReference type="AlphaFoldDB" id="A0A2V0PGN1"/>
<dbReference type="InParanoid" id="A0A2V0PGN1"/>
<dbReference type="Pfam" id="PF00174">
    <property type="entry name" value="Oxidored_molyb"/>
    <property type="match status" value="1"/>
</dbReference>
<feature type="signal peptide" evidence="2">
    <location>
        <begin position="1"/>
        <end position="20"/>
    </location>
</feature>
<keyword evidence="5" id="KW-1185">Reference proteome</keyword>
<dbReference type="NCBIfam" id="NF003767">
    <property type="entry name" value="PRK05363.1"/>
    <property type="match status" value="1"/>
</dbReference>
<dbReference type="PROSITE" id="PS50836">
    <property type="entry name" value="DOMON"/>
    <property type="match status" value="1"/>
</dbReference>
<feature type="region of interest" description="Disordered" evidence="1">
    <location>
        <begin position="435"/>
        <end position="467"/>
    </location>
</feature>
<accession>A0A2V0PGN1</accession>
<dbReference type="InterPro" id="IPR000572">
    <property type="entry name" value="OxRdtase_Mopterin-bd_dom"/>
</dbReference>
<evidence type="ECO:0000256" key="1">
    <source>
        <dbReference type="SAM" id="MobiDB-lite"/>
    </source>
</evidence>
<name>A0A2V0PGN1_9CHLO</name>
<sequence>MRPLVLVGGLAVVLVAAAAAAGGAVAASRAAGARAAAAAATAAAPADAPRARMLATIESELPCCVPLGSNMQLRYAKPAPGGDFDFALAGALPGRAWMAFGPADPTATNRLMGSADSAVGGISDLDGAPWASDFFMSGYAPCDTTEPASGVCPDSALNSNPKTGARLFKSADEAKALDSVRLLSGGREGGVTTLRLRRRLAAADVLDHAIQPGKPANFIWAHGPLSPTDLSARVHPSLRLRQHGASRDAYGALTGLDLGACPTACPKLVPSTDPDSPPPAPAPAAVAAAGGAQEATLGGGARVSWAPKAGAGGAAGAAVSFRALKKSQWASLAVGTGMVGARAYVVWRDGGGLRSGVFNLTSYKASGVVPLPPPPAGGAAAAPFGGVSSMAAGPDGALSFEAWVPLAKGAGSLQLLWALGDGWALPVPAAAKHFEQSDGPTEIKVGPPPPPAAPAPPPPPPRPAVAVGPGCALKQAFELARLGDGWCDAGAPYNTADCAFDGGDCCNTALPLFDCQDPKSPNFGKASPRGPRFPAPRNPRYTAGLGRELSTEQLVTTWNNFYEFTMQKNVFEAVTPEARKAMELSNPGFGGWEVEVDGLVGKPMKADVRQLLGMVHIEERVYRHRCVETWAIVVPWEGFPLRKLLSLVNPLPAAKFIRFETDARDYLPAVQQSSAFGGKSEWPYVEGLSLEEGWNDLAFLSVGAFNTTLTAQSGAPLRLNVPWKYGFKSIKSIRRISLVAEQPLTYWSNMAPKEYGFWANINPAVPHPRWSQAQEQLLVTSPRPAGIVRTLAFNNYSGEVAHMYPNADKEGRTYFF</sequence>
<evidence type="ECO:0000259" key="3">
    <source>
        <dbReference type="PROSITE" id="PS50836"/>
    </source>
</evidence>
<dbReference type="PANTHER" id="PTHR43032:SF3">
    <property type="entry name" value="PROTEIN-METHIONINE-SULFOXIDE REDUCTASE CATALYTIC SUBUNIT MSRP"/>
    <property type="match status" value="1"/>
</dbReference>
<evidence type="ECO:0000313" key="4">
    <source>
        <dbReference type="EMBL" id="GBF96357.1"/>
    </source>
</evidence>
<dbReference type="Gene3D" id="3.90.420.10">
    <property type="entry name" value="Oxidoreductase, molybdopterin-binding domain"/>
    <property type="match status" value="1"/>
</dbReference>
<feature type="domain" description="DOMON" evidence="3">
    <location>
        <begin position="69"/>
        <end position="223"/>
    </location>
</feature>